<gene>
    <name evidence="2" type="ORF">AFUS01_LOCUS24913</name>
</gene>
<comment type="caution">
    <text evidence="2">The sequence shown here is derived from an EMBL/GenBank/DDBJ whole genome shotgun (WGS) entry which is preliminary data.</text>
</comment>
<dbReference type="AlphaFoldDB" id="A0A8J2P399"/>
<evidence type="ECO:0000313" key="2">
    <source>
        <dbReference type="EMBL" id="CAG7786341.1"/>
    </source>
</evidence>
<evidence type="ECO:0000256" key="1">
    <source>
        <dbReference type="SAM" id="MobiDB-lite"/>
    </source>
</evidence>
<feature type="non-terminal residue" evidence="2">
    <location>
        <position position="89"/>
    </location>
</feature>
<protein>
    <submittedName>
        <fullName evidence="2">Uncharacterized protein</fullName>
    </submittedName>
</protein>
<reference evidence="2" key="1">
    <citation type="submission" date="2021-06" db="EMBL/GenBank/DDBJ databases">
        <authorList>
            <person name="Hodson N. C."/>
            <person name="Mongue J. A."/>
            <person name="Jaron S. K."/>
        </authorList>
    </citation>
    <scope>NUCLEOTIDE SEQUENCE</scope>
</reference>
<dbReference type="EMBL" id="CAJVCH010315822">
    <property type="protein sequence ID" value="CAG7786341.1"/>
    <property type="molecule type" value="Genomic_DNA"/>
</dbReference>
<feature type="compositionally biased region" description="Polar residues" evidence="1">
    <location>
        <begin position="21"/>
        <end position="30"/>
    </location>
</feature>
<proteinExistence type="predicted"/>
<accession>A0A8J2P399</accession>
<name>A0A8J2P399_9HEXA</name>
<sequence length="89" mass="10039">MSRRTSPDRGICGRKMKSVERTFSTSSTDVGHQLDNLEEEDEEDDIPVGEEEGSGRLMLPPGREHVLRKFMTTPEVPQEIVVVRKVSRG</sequence>
<feature type="region of interest" description="Disordered" evidence="1">
    <location>
        <begin position="1"/>
        <end position="60"/>
    </location>
</feature>
<dbReference type="Proteomes" id="UP000708208">
    <property type="component" value="Unassembled WGS sequence"/>
</dbReference>
<feature type="compositionally biased region" description="Acidic residues" evidence="1">
    <location>
        <begin position="36"/>
        <end position="52"/>
    </location>
</feature>
<organism evidence="2 3">
    <name type="scientific">Allacma fusca</name>
    <dbReference type="NCBI Taxonomy" id="39272"/>
    <lineage>
        <taxon>Eukaryota</taxon>
        <taxon>Metazoa</taxon>
        <taxon>Ecdysozoa</taxon>
        <taxon>Arthropoda</taxon>
        <taxon>Hexapoda</taxon>
        <taxon>Collembola</taxon>
        <taxon>Symphypleona</taxon>
        <taxon>Sminthuridae</taxon>
        <taxon>Allacma</taxon>
    </lineage>
</organism>
<keyword evidence="3" id="KW-1185">Reference proteome</keyword>
<evidence type="ECO:0000313" key="3">
    <source>
        <dbReference type="Proteomes" id="UP000708208"/>
    </source>
</evidence>